<feature type="transmembrane region" description="Helical" evidence="9">
    <location>
        <begin position="80"/>
        <end position="102"/>
    </location>
</feature>
<name>A0A3B1JAF5_ASTMX</name>
<comment type="similarity">
    <text evidence="2">Belongs to the TMEM14 family.</text>
</comment>
<keyword evidence="11" id="KW-1185">Reference proteome</keyword>
<keyword evidence="3 9" id="KW-0812">Transmembrane</keyword>
<dbReference type="InParanoid" id="A0A3B1JAF5"/>
<dbReference type="AlphaFoldDB" id="A0A3B1JAF5"/>
<reference evidence="11" key="2">
    <citation type="journal article" date="2014" name="Nat. Commun.">
        <title>The cavefish genome reveals candidate genes for eye loss.</title>
        <authorList>
            <person name="McGaugh S.E."/>
            <person name="Gross J.B."/>
            <person name="Aken B."/>
            <person name="Blin M."/>
            <person name="Borowsky R."/>
            <person name="Chalopin D."/>
            <person name="Hinaux H."/>
            <person name="Jeffery W.R."/>
            <person name="Keene A."/>
            <person name="Ma L."/>
            <person name="Minx P."/>
            <person name="Murphy D."/>
            <person name="O'Quin K.E."/>
            <person name="Retaux S."/>
            <person name="Rohner N."/>
            <person name="Searle S.M."/>
            <person name="Stahl B.A."/>
            <person name="Tabin C."/>
            <person name="Volff J.N."/>
            <person name="Yoshizawa M."/>
            <person name="Warren W.C."/>
        </authorList>
    </citation>
    <scope>NUCLEOTIDE SEQUENCE [LARGE SCALE GENOMIC DNA]</scope>
    <source>
        <strain evidence="11">female</strain>
    </source>
</reference>
<dbReference type="GO" id="GO:0031966">
    <property type="term" value="C:mitochondrial membrane"/>
    <property type="evidence" value="ECO:0007669"/>
    <property type="project" value="TreeGrafter"/>
</dbReference>
<evidence type="ECO:0000313" key="11">
    <source>
        <dbReference type="Proteomes" id="UP000018467"/>
    </source>
</evidence>
<dbReference type="PANTHER" id="PTHR12668:SF4">
    <property type="entry name" value="TRANSMEMBRANE PROTEIN 14C-RELATED"/>
    <property type="match status" value="1"/>
</dbReference>
<accession>A0A3B1JAF5</accession>
<keyword evidence="4 9" id="KW-1133">Transmembrane helix</keyword>
<reference evidence="10" key="4">
    <citation type="submission" date="2025-09" db="UniProtKB">
        <authorList>
            <consortium name="Ensembl"/>
        </authorList>
    </citation>
    <scope>IDENTIFICATION</scope>
</reference>
<reference evidence="10" key="3">
    <citation type="submission" date="2025-08" db="UniProtKB">
        <authorList>
            <consortium name="Ensembl"/>
        </authorList>
    </citation>
    <scope>IDENTIFICATION</scope>
</reference>
<reference evidence="11" key="1">
    <citation type="submission" date="2013-03" db="EMBL/GenBank/DDBJ databases">
        <authorList>
            <person name="Jeffery W."/>
            <person name="Warren W."/>
            <person name="Wilson R.K."/>
        </authorList>
    </citation>
    <scope>NUCLEOTIDE SEQUENCE</scope>
    <source>
        <strain evidence="11">female</strain>
    </source>
</reference>
<feature type="transmembrane region" description="Helical" evidence="9">
    <location>
        <begin position="20"/>
        <end position="43"/>
    </location>
</feature>
<dbReference type="Ensembl" id="ENSAMXT00000057741.1">
    <property type="protein sequence ID" value="ENSAMXP00000038850.1"/>
    <property type="gene ID" value="ENSAMXG00000035374.1"/>
</dbReference>
<dbReference type="InterPro" id="IPR005349">
    <property type="entry name" value="TMEM14"/>
</dbReference>
<comment type="function">
    <text evidence="7">Required for normal heme biosynthesis.</text>
</comment>
<dbReference type="PANTHER" id="PTHR12668">
    <property type="entry name" value="TRANSMEMBRANE PROTEIN 14, 15"/>
    <property type="match status" value="1"/>
</dbReference>
<dbReference type="InterPro" id="IPR044890">
    <property type="entry name" value="TMEM14_sf"/>
</dbReference>
<evidence type="ECO:0000256" key="3">
    <source>
        <dbReference type="ARBA" id="ARBA00022692"/>
    </source>
</evidence>
<proteinExistence type="inferred from homology"/>
<evidence type="ECO:0000256" key="7">
    <source>
        <dbReference type="ARBA" id="ARBA00037428"/>
    </source>
</evidence>
<protein>
    <recommendedName>
        <fullName evidence="8">Transmembrane protein 14C</fullName>
    </recommendedName>
</protein>
<evidence type="ECO:0000256" key="6">
    <source>
        <dbReference type="ARBA" id="ARBA00023136"/>
    </source>
</evidence>
<evidence type="ECO:0000256" key="9">
    <source>
        <dbReference type="SAM" id="Phobius"/>
    </source>
</evidence>
<evidence type="ECO:0000256" key="5">
    <source>
        <dbReference type="ARBA" id="ARBA00023133"/>
    </source>
</evidence>
<dbReference type="Gene3D" id="1.10.10.1740">
    <property type="entry name" value="Transmembrane protein 14-like"/>
    <property type="match status" value="1"/>
</dbReference>
<keyword evidence="5" id="KW-0350">Heme biosynthesis</keyword>
<dbReference type="Bgee" id="ENSAMXG00000035374">
    <property type="expression patterns" value="Expressed in zone of skin and 14 other cell types or tissues"/>
</dbReference>
<evidence type="ECO:0000256" key="8">
    <source>
        <dbReference type="ARBA" id="ARBA00039421"/>
    </source>
</evidence>
<dbReference type="Proteomes" id="UP000018467">
    <property type="component" value="Unassembled WGS sequence"/>
</dbReference>
<dbReference type="GO" id="GO:0006783">
    <property type="term" value="P:heme biosynthetic process"/>
    <property type="evidence" value="ECO:0007669"/>
    <property type="project" value="UniProtKB-KW"/>
</dbReference>
<comment type="subcellular location">
    <subcellularLocation>
        <location evidence="1">Membrane</location>
        <topology evidence="1">Multi-pass membrane protein</topology>
    </subcellularLocation>
</comment>
<evidence type="ECO:0000256" key="2">
    <source>
        <dbReference type="ARBA" id="ARBA00007590"/>
    </source>
</evidence>
<dbReference type="GO" id="GO:0070453">
    <property type="term" value="P:regulation of heme biosynthetic process"/>
    <property type="evidence" value="ECO:0007669"/>
    <property type="project" value="TreeGrafter"/>
</dbReference>
<organism evidence="10 11">
    <name type="scientific">Astyanax mexicanus</name>
    <name type="common">Blind cave fish</name>
    <name type="synonym">Astyanax fasciatus mexicanus</name>
    <dbReference type="NCBI Taxonomy" id="7994"/>
    <lineage>
        <taxon>Eukaryota</taxon>
        <taxon>Metazoa</taxon>
        <taxon>Chordata</taxon>
        <taxon>Craniata</taxon>
        <taxon>Vertebrata</taxon>
        <taxon>Euteleostomi</taxon>
        <taxon>Actinopterygii</taxon>
        <taxon>Neopterygii</taxon>
        <taxon>Teleostei</taxon>
        <taxon>Ostariophysi</taxon>
        <taxon>Characiformes</taxon>
        <taxon>Characoidei</taxon>
        <taxon>Acestrorhamphidae</taxon>
        <taxon>Acestrorhamphinae</taxon>
        <taxon>Astyanax</taxon>
    </lineage>
</organism>
<dbReference type="GeneTree" id="ENSGT00940000154772"/>
<evidence type="ECO:0000256" key="4">
    <source>
        <dbReference type="ARBA" id="ARBA00022989"/>
    </source>
</evidence>
<keyword evidence="6 9" id="KW-0472">Membrane</keyword>
<feature type="transmembrane region" description="Helical" evidence="9">
    <location>
        <begin position="55"/>
        <end position="74"/>
    </location>
</feature>
<dbReference type="Pfam" id="PF03647">
    <property type="entry name" value="Tmemb_14"/>
    <property type="match status" value="1"/>
</dbReference>
<evidence type="ECO:0000313" key="10">
    <source>
        <dbReference type="Ensembl" id="ENSAMXP00000038850.1"/>
    </source>
</evidence>
<sequence>MAADWLGYGYAALVALGGAIGYINTGSMMSLIAGLVFGVLAAIGSRQISQNPRNVWLSLGTYGTLAVVMGVRFLNSWKVMPAGIMTGTSLFMFVRAALIYLWQQKKST</sequence>
<dbReference type="STRING" id="7994.ENSAMXP00000038850"/>
<evidence type="ECO:0000256" key="1">
    <source>
        <dbReference type="ARBA" id="ARBA00004141"/>
    </source>
</evidence>